<proteinExistence type="predicted"/>
<protein>
    <submittedName>
        <fullName evidence="2">Uncharacterized protein</fullName>
    </submittedName>
</protein>
<keyword evidence="3" id="KW-1185">Reference proteome</keyword>
<dbReference type="Proteomes" id="UP000260005">
    <property type="component" value="Segment"/>
</dbReference>
<name>A0A249XXH2_9CAUD</name>
<evidence type="ECO:0000256" key="1">
    <source>
        <dbReference type="SAM" id="MobiDB-lite"/>
    </source>
</evidence>
<feature type="region of interest" description="Disordered" evidence="1">
    <location>
        <begin position="266"/>
        <end position="292"/>
    </location>
</feature>
<feature type="compositionally biased region" description="Basic and acidic residues" evidence="1">
    <location>
        <begin position="275"/>
        <end position="292"/>
    </location>
</feature>
<dbReference type="EMBL" id="MF001358">
    <property type="protein sequence ID" value="ASZ76671.1"/>
    <property type="molecule type" value="Genomic_DNA"/>
</dbReference>
<evidence type="ECO:0000313" key="2">
    <source>
        <dbReference type="EMBL" id="ASZ76671.1"/>
    </source>
</evidence>
<sequence length="292" mass="32830">MATFKNQVKISGTLEDFDFAVKEYKDKSSGEPYNAMVGSLTLNTGDQSVNLQGFYRELNKDGSTNQQFATISNWLQNPEAFIGKNYMTTTSISSSAFKNQAGDLIEATQIRASFLNDRNTGVPRAEFTTDLLLTAQPVEEIYKDEPTGRYVLNANIFDYRDVCFPAKFIIETEAAYDYFVQLDASQTNPVLIEVWGKVINNLIHEERETESAFGDTRIEIFESTKRENVITGAAIEPKEITDELFKTIQDGRKAYEVSIAALDNQQRKSGFAADTSKKDTAPKVDRAKTFEF</sequence>
<evidence type="ECO:0000313" key="3">
    <source>
        <dbReference type="Proteomes" id="UP000260005"/>
    </source>
</evidence>
<accession>A0A249XXH2</accession>
<organism evidence="2 3">
    <name type="scientific">Enterococcus phage EF1</name>
    <dbReference type="NCBI Taxonomy" id="2025813"/>
    <lineage>
        <taxon>Viruses</taxon>
        <taxon>Duplodnaviria</taxon>
        <taxon>Heunggongvirae</taxon>
        <taxon>Uroviricota</taxon>
        <taxon>Caudoviricetes</taxon>
    </lineage>
</organism>
<reference evidence="2 3" key="1">
    <citation type="submission" date="2017-04" db="EMBL/GenBank/DDBJ databases">
        <title>Complete Genome Sequence of Lytic Bacteriophage EF1 Infecting Enterococcus faecalis Isolates.</title>
        <authorList>
            <person name="Kim D."/>
            <person name="Kim Y.J."/>
            <person name="Han B.K."/>
            <person name="Kim H."/>
        </authorList>
    </citation>
    <scope>NUCLEOTIDE SEQUENCE [LARGE SCALE GENOMIC DNA]</scope>
</reference>